<dbReference type="SUPFAM" id="SSF50978">
    <property type="entry name" value="WD40 repeat-like"/>
    <property type="match status" value="1"/>
</dbReference>
<dbReference type="SMART" id="SM00320">
    <property type="entry name" value="WD40"/>
    <property type="match status" value="2"/>
</dbReference>
<dbReference type="SUPFAM" id="SSF50998">
    <property type="entry name" value="Quinoprotein alcohol dehydrogenase-like"/>
    <property type="match status" value="1"/>
</dbReference>
<evidence type="ECO:0000313" key="3">
    <source>
        <dbReference type="Proteomes" id="UP000277204"/>
    </source>
</evidence>
<feature type="compositionally biased region" description="Polar residues" evidence="1">
    <location>
        <begin position="407"/>
        <end position="422"/>
    </location>
</feature>
<dbReference type="Proteomes" id="UP000277204">
    <property type="component" value="Unassembled WGS sequence"/>
</dbReference>
<dbReference type="InterPro" id="IPR001680">
    <property type="entry name" value="WD40_rpt"/>
</dbReference>
<dbReference type="InterPro" id="IPR036322">
    <property type="entry name" value="WD40_repeat_dom_sf"/>
</dbReference>
<dbReference type="Gene3D" id="2.130.10.10">
    <property type="entry name" value="YVTN repeat-like/Quinoprotein amine dehydrogenase"/>
    <property type="match status" value="2"/>
</dbReference>
<dbReference type="InterPro" id="IPR015943">
    <property type="entry name" value="WD40/YVTN_repeat-like_dom_sf"/>
</dbReference>
<keyword evidence="3" id="KW-1185">Reference proteome</keyword>
<evidence type="ECO:0000256" key="1">
    <source>
        <dbReference type="SAM" id="MobiDB-lite"/>
    </source>
</evidence>
<dbReference type="EMBL" id="UZAI01018319">
    <property type="protein sequence ID" value="VDP35770.1"/>
    <property type="molecule type" value="Genomic_DNA"/>
</dbReference>
<proteinExistence type="predicted"/>
<gene>
    <name evidence="2" type="ORF">SMRZ_LOCUS20460</name>
</gene>
<protein>
    <submittedName>
        <fullName evidence="2">Uncharacterized protein</fullName>
    </submittedName>
</protein>
<feature type="region of interest" description="Disordered" evidence="1">
    <location>
        <begin position="397"/>
        <end position="453"/>
    </location>
</feature>
<reference evidence="2 3" key="1">
    <citation type="submission" date="2018-11" db="EMBL/GenBank/DDBJ databases">
        <authorList>
            <consortium name="Pathogen Informatics"/>
        </authorList>
    </citation>
    <scope>NUCLEOTIDE SEQUENCE [LARGE SCALE GENOMIC DNA]</scope>
    <source>
        <strain evidence="2 3">Zambia</strain>
    </source>
</reference>
<evidence type="ECO:0000313" key="2">
    <source>
        <dbReference type="EMBL" id="VDP35770.1"/>
    </source>
</evidence>
<organism evidence="2 3">
    <name type="scientific">Schistosoma margrebowiei</name>
    <dbReference type="NCBI Taxonomy" id="48269"/>
    <lineage>
        <taxon>Eukaryota</taxon>
        <taxon>Metazoa</taxon>
        <taxon>Spiralia</taxon>
        <taxon>Lophotrochozoa</taxon>
        <taxon>Platyhelminthes</taxon>
        <taxon>Trematoda</taxon>
        <taxon>Digenea</taxon>
        <taxon>Strigeidida</taxon>
        <taxon>Schistosomatoidea</taxon>
        <taxon>Schistosomatidae</taxon>
        <taxon>Schistosoma</taxon>
    </lineage>
</organism>
<name>A0A3P8CXL6_9TREM</name>
<accession>A0A3P8CXL6</accession>
<dbReference type="AlphaFoldDB" id="A0A3P8CXL6"/>
<sequence length="922" mass="102201">MAYSPNGGRLLAILDRKGQSFILNANTFAYLGRLTENVTFSSIDEFTCLDELHHLLPNQKGVLCFSEPTGRYLIQTGGGSSVGRINVWNAHLGAPEGRLFSLFVGPWINVSRNKKKMKRTIFVTTYTIDISGKYIIIGWNDGLFTIVLMTNGDTVFSSDKLIPLINDNSSVEAIACGISPYCDDTNLVVVGWSSGAVRLYHFSFKPEIKSKRDDNSTVQPDIHSICNLSIVPLYTSWSHSIEHAENGTGEAGGTLCASASNSIAVSGGGNCEVWAYFVGSKLENPLVRSICLRQHYGQITAVAVQMNFIATGSKDKYPYIFSATSNGHISVWRCGRNEHFELISEMIISSPLDTLNSNTTNENVVNLIKIQSFEYTPCYYSSNNKNVINSYDELEPHQSKDSVVDTMDSNNNPRSLTSNDINNNEDDSLQHQDTTDESLVSDEESVKGTSDQCCLNNDEFMDEGSDETSSQCSEKDLVIVNKCNNVAFNGDESTGSHIFDKFVNRPGSLSELLDKTNVKLLIGQTISDSRNIQEFQFRVYEPSLTGYHATLSGHAGLIPCGLSCTKPLNSNNDNTLLISVAGQNCDSKTIGCDIRLWNLPLSNSSLSCKPTLQHTGPVICANYLYVTKNLQLCITGSADGDCIIWAARGSSTSQSIKPITTATTTYQPLIRLINSDMKPRYSINSIVTQSWTMNNEEKEIDYFIFIAFGYEILILHIHLNHDILINKIDLENSLLKLFSNGKPLDINIVELNTLWSIKTIDGYAEIQRFKTDHIVVEMSALHHEPVNMNQCGVVALLSNGEIVIIPFKRTDDELIHLRVGDNHWCSSLCTYQDGILVAHNGSALFHPFDDHSANVFTPLRGSINNLENIYIDRIEPLCLPNGNSFKFTNVDDKQCRVPLTSCSILYSSISRRKKMKNSETNG</sequence>
<dbReference type="InterPro" id="IPR011047">
    <property type="entry name" value="Quinoprotein_ADH-like_sf"/>
</dbReference>